<evidence type="ECO:0000256" key="2">
    <source>
        <dbReference type="RuleBase" id="RU362080"/>
    </source>
</evidence>
<keyword evidence="4" id="KW-1185">Reference proteome</keyword>
<evidence type="ECO:0000313" key="4">
    <source>
        <dbReference type="Proteomes" id="UP001225316"/>
    </source>
</evidence>
<dbReference type="InterPro" id="IPR051405">
    <property type="entry name" value="phD/YefM_antitoxin"/>
</dbReference>
<dbReference type="PANTHER" id="PTHR33713">
    <property type="entry name" value="ANTITOXIN YAFN-RELATED"/>
    <property type="match status" value="1"/>
</dbReference>
<dbReference type="Pfam" id="PF02604">
    <property type="entry name" value="PhdYeFM_antitox"/>
    <property type="match status" value="1"/>
</dbReference>
<dbReference type="EMBL" id="JARXHW010000161">
    <property type="protein sequence ID" value="MDQ8209778.1"/>
    <property type="molecule type" value="Genomic_DNA"/>
</dbReference>
<comment type="function">
    <text evidence="2">Antitoxin component of a type II toxin-antitoxin (TA) system.</text>
</comment>
<comment type="caution">
    <text evidence="3">The sequence shown here is derived from an EMBL/GenBank/DDBJ whole genome shotgun (WGS) entry which is preliminary data.</text>
</comment>
<sequence>MSPILSPYSASISELKRNPSQLIERAGGEVVAILNHNKPTAYLIPAEAYEWISNLIEDQELRAIIEEREAERASAKEVTLDEL</sequence>
<protein>
    <recommendedName>
        <fullName evidence="2">Antitoxin</fullName>
    </recommendedName>
</protein>
<organism evidence="3 4">
    <name type="scientific">Thalassobacterium maritimum</name>
    <dbReference type="NCBI Taxonomy" id="3041265"/>
    <lineage>
        <taxon>Bacteria</taxon>
        <taxon>Pseudomonadati</taxon>
        <taxon>Verrucomicrobiota</taxon>
        <taxon>Opitutia</taxon>
        <taxon>Puniceicoccales</taxon>
        <taxon>Coraliomargaritaceae</taxon>
        <taxon>Thalassobacterium</taxon>
    </lineage>
</organism>
<reference evidence="3 4" key="1">
    <citation type="submission" date="2023-04" db="EMBL/GenBank/DDBJ databases">
        <title>A novel bacteria isolated from coastal sediment.</title>
        <authorList>
            <person name="Liu X.-J."/>
            <person name="Du Z.-J."/>
        </authorList>
    </citation>
    <scope>NUCLEOTIDE SEQUENCE [LARGE SCALE GENOMIC DNA]</scope>
    <source>
        <strain evidence="3 4">SDUM461003</strain>
    </source>
</reference>
<dbReference type="InterPro" id="IPR006442">
    <property type="entry name" value="Antitoxin_Phd/YefM"/>
</dbReference>
<dbReference type="PANTHER" id="PTHR33713:SF10">
    <property type="entry name" value="ANTITOXIN YAFN"/>
    <property type="match status" value="1"/>
</dbReference>
<dbReference type="SUPFAM" id="SSF143120">
    <property type="entry name" value="YefM-like"/>
    <property type="match status" value="1"/>
</dbReference>
<evidence type="ECO:0000256" key="1">
    <source>
        <dbReference type="ARBA" id="ARBA00009981"/>
    </source>
</evidence>
<dbReference type="RefSeq" id="WP_308952696.1">
    <property type="nucleotide sequence ID" value="NZ_JARXHW010000161.1"/>
</dbReference>
<dbReference type="Proteomes" id="UP001225316">
    <property type="component" value="Unassembled WGS sequence"/>
</dbReference>
<accession>A0ABU1B059</accession>
<evidence type="ECO:0000313" key="3">
    <source>
        <dbReference type="EMBL" id="MDQ8209778.1"/>
    </source>
</evidence>
<dbReference type="InterPro" id="IPR036165">
    <property type="entry name" value="YefM-like_sf"/>
</dbReference>
<comment type="similarity">
    <text evidence="1 2">Belongs to the phD/YefM antitoxin family.</text>
</comment>
<name>A0ABU1B059_9BACT</name>
<gene>
    <name evidence="3" type="ORF">QEH52_19825</name>
</gene>
<dbReference type="NCBIfam" id="TIGR01552">
    <property type="entry name" value="phd_fam"/>
    <property type="match status" value="1"/>
</dbReference>
<proteinExistence type="inferred from homology"/>